<dbReference type="InterPro" id="IPR011009">
    <property type="entry name" value="Kinase-like_dom_sf"/>
</dbReference>
<reference evidence="18 19" key="1">
    <citation type="submission" date="2025-04" db="UniProtKB">
        <authorList>
            <consortium name="RefSeq"/>
        </authorList>
    </citation>
    <scope>IDENTIFICATION</scope>
</reference>
<dbReference type="Gene3D" id="1.10.510.10">
    <property type="entry name" value="Transferase(Phosphotransferase) domain 1"/>
    <property type="match status" value="1"/>
</dbReference>
<accession>A0A6P5QRB0</accession>
<dbReference type="RefSeq" id="XP_021033672.1">
    <property type="nucleotide sequence ID" value="XM_021178013.2"/>
</dbReference>
<dbReference type="PROSITE" id="PS00107">
    <property type="entry name" value="PROTEIN_KINASE_ATP"/>
    <property type="match status" value="1"/>
</dbReference>
<dbReference type="RefSeq" id="XP_021033679.1">
    <property type="nucleotide sequence ID" value="XM_021178020.1"/>
</dbReference>
<evidence type="ECO:0000259" key="16">
    <source>
        <dbReference type="PROSITE" id="PS50011"/>
    </source>
</evidence>
<dbReference type="RefSeq" id="XP_021033671.1">
    <property type="nucleotide sequence ID" value="XM_021178012.2"/>
</dbReference>
<keyword evidence="10 14" id="KW-0067">ATP-binding</keyword>
<evidence type="ECO:0000256" key="13">
    <source>
        <dbReference type="ARBA" id="ARBA00068081"/>
    </source>
</evidence>
<keyword evidence="17" id="KW-1185">Reference proteome</keyword>
<comment type="similarity">
    <text evidence="2">Belongs to the protein kinase superfamily. CMGC Ser/Thr protein kinase family. CDC2/CDKX subfamily.</text>
</comment>
<dbReference type="GeneID" id="110305873"/>
<dbReference type="RefSeq" id="XP_021033670.1">
    <property type="nucleotide sequence ID" value="XM_021178011.1"/>
</dbReference>
<evidence type="ECO:0000313" key="25">
    <source>
        <dbReference type="RefSeq" id="XP_021033678.1"/>
    </source>
</evidence>
<dbReference type="RefSeq" id="XP_021033673.1">
    <property type="nucleotide sequence ID" value="XM_021178014.2"/>
</dbReference>
<dbReference type="RefSeq" id="XP_021033674.1">
    <property type="nucleotide sequence ID" value="XM_021178015.2"/>
</dbReference>
<gene>
    <name evidence="18 19 20 21 22 23 24 25 26 27" type="primary">Cdkl3</name>
</gene>
<dbReference type="InterPro" id="IPR008271">
    <property type="entry name" value="Ser/Thr_kinase_AS"/>
</dbReference>
<dbReference type="FunFam" id="1.10.510.10:FF:000370">
    <property type="entry name" value="cyclin-dependent kinase-like 3 isoform X2"/>
    <property type="match status" value="1"/>
</dbReference>
<evidence type="ECO:0000313" key="18">
    <source>
        <dbReference type="RefSeq" id="XP_021033670.1"/>
    </source>
</evidence>
<sequence>MEMYETLGKVGEGSYGTVMKCKHKDTGRIVAIKIFYEKPEKSVNKIATREIKFLKQFRHENLVNLIEVFRQKKKIHLVFEFIDHTVLDELQHYCHGLESKRLRKYLFQILRAIEYLHNNNIIHRDIKPENILVSQSGITKLCDFGFARTLAAPGDVYTDYVATRWYRAPELVLKDTSYGKPVDIWALGCMIIEMATGNPYLPSSSDLDLLHKIVLKVGNLTPHLHNIFSKSPIFAGVVLPQVQHPKTARKKYPKLNGLLADIVHACLQIDPAERTSSSDLLRHDYFTRDGFIEKFIPELRAKLLQEAKVNSFIKPKENCRENEPVRDEKKSVFTNTLHYGNPSLYGKEVDRDKRAKELKVRVIKAKGGKGDVPDQKKPEYEGDHRQQGTADDTHPSSLDKKPSVLELTNPVNPSENSDSVKEDPHAGGCMIMPPINLTSSNLLAANLSSNLSHPNSRLTERTKKRRTSSQTIGQTLSNSRQEDTGPTQVQTEKGAFNERTGQNDQISSGNKRKLNFPKCDRKEFHFPELPFTVQAKEMKGMEVKQIKVLKRESKKTDSSKIPTLLSMDPNQEKQETEPCVTVNEWPDQERKEPTGRGGLSRFPLFATSFLFGTREATSTGHPDLPLGQPPHSAEILLL</sequence>
<dbReference type="GO" id="GO:0030517">
    <property type="term" value="P:negative regulation of axon extension"/>
    <property type="evidence" value="ECO:0007669"/>
    <property type="project" value="Ensembl"/>
</dbReference>
<dbReference type="FunFam" id="3.30.200.20:FF:000049">
    <property type="entry name" value="cyclin-dependent kinase-like 1 isoform X1"/>
    <property type="match status" value="1"/>
</dbReference>
<evidence type="ECO:0000256" key="3">
    <source>
        <dbReference type="ARBA" id="ARBA00012425"/>
    </source>
</evidence>
<feature type="region of interest" description="Disordered" evidence="15">
    <location>
        <begin position="362"/>
        <end position="427"/>
    </location>
</feature>
<evidence type="ECO:0000256" key="14">
    <source>
        <dbReference type="PROSITE-ProRule" id="PRU10141"/>
    </source>
</evidence>
<feature type="compositionally biased region" description="Polar residues" evidence="15">
    <location>
        <begin position="468"/>
        <end position="491"/>
    </location>
</feature>
<dbReference type="SUPFAM" id="SSF56112">
    <property type="entry name" value="Protein kinase-like (PK-like)"/>
    <property type="match status" value="1"/>
</dbReference>
<keyword evidence="5" id="KW-0723">Serine/threonine-protein kinase</keyword>
<evidence type="ECO:0000256" key="15">
    <source>
        <dbReference type="SAM" id="MobiDB-lite"/>
    </source>
</evidence>
<evidence type="ECO:0000313" key="27">
    <source>
        <dbReference type="RefSeq" id="XP_029339239.1"/>
    </source>
</evidence>
<dbReference type="Gene3D" id="3.30.200.20">
    <property type="entry name" value="Phosphorylase Kinase, domain 1"/>
    <property type="match status" value="1"/>
</dbReference>
<dbReference type="GO" id="GO:0005634">
    <property type="term" value="C:nucleus"/>
    <property type="evidence" value="ECO:0007669"/>
    <property type="project" value="TreeGrafter"/>
</dbReference>
<dbReference type="RefSeq" id="XP_021033676.1">
    <property type="nucleotide sequence ID" value="XM_021178017.2"/>
</dbReference>
<evidence type="ECO:0000256" key="7">
    <source>
        <dbReference type="ARBA" id="ARBA00022679"/>
    </source>
</evidence>
<dbReference type="GO" id="GO:0004693">
    <property type="term" value="F:cyclin-dependent protein serine/threonine kinase activity"/>
    <property type="evidence" value="ECO:0007669"/>
    <property type="project" value="UniProtKB-EC"/>
</dbReference>
<feature type="region of interest" description="Disordered" evidence="15">
    <location>
        <begin position="616"/>
        <end position="638"/>
    </location>
</feature>
<feature type="domain" description="Protein kinase" evidence="16">
    <location>
        <begin position="4"/>
        <end position="286"/>
    </location>
</feature>
<dbReference type="KEGG" id="mcal:110305873"/>
<evidence type="ECO:0000313" key="24">
    <source>
        <dbReference type="RefSeq" id="XP_021033676.1"/>
    </source>
</evidence>
<feature type="compositionally biased region" description="Polar residues" evidence="15">
    <location>
        <begin position="499"/>
        <end position="509"/>
    </location>
</feature>
<organism evidence="17 21">
    <name type="scientific">Mus caroli</name>
    <name type="common">Ryukyu mouse</name>
    <name type="synonym">Ricefield mouse</name>
    <dbReference type="NCBI Taxonomy" id="10089"/>
    <lineage>
        <taxon>Eukaryota</taxon>
        <taxon>Metazoa</taxon>
        <taxon>Chordata</taxon>
        <taxon>Craniata</taxon>
        <taxon>Vertebrata</taxon>
        <taxon>Euteleostomi</taxon>
        <taxon>Mammalia</taxon>
        <taxon>Eutheria</taxon>
        <taxon>Euarchontoglires</taxon>
        <taxon>Glires</taxon>
        <taxon>Rodentia</taxon>
        <taxon>Myomorpha</taxon>
        <taxon>Muroidea</taxon>
        <taxon>Muridae</taxon>
        <taxon>Murinae</taxon>
        <taxon>Mus</taxon>
        <taxon>Mus</taxon>
    </lineage>
</organism>
<feature type="compositionally biased region" description="Low complexity" evidence="15">
    <location>
        <begin position="448"/>
        <end position="457"/>
    </location>
</feature>
<evidence type="ECO:0000256" key="1">
    <source>
        <dbReference type="ARBA" id="ARBA00004496"/>
    </source>
</evidence>
<evidence type="ECO:0000256" key="10">
    <source>
        <dbReference type="ARBA" id="ARBA00022840"/>
    </source>
</evidence>
<evidence type="ECO:0000313" key="22">
    <source>
        <dbReference type="RefSeq" id="XP_021033674.1"/>
    </source>
</evidence>
<dbReference type="Proteomes" id="UP000515126">
    <property type="component" value="Chromosome 11"/>
</dbReference>
<dbReference type="AlphaFoldDB" id="A0A6P5QRB0"/>
<evidence type="ECO:0000313" key="19">
    <source>
        <dbReference type="RefSeq" id="XP_021033671.1"/>
    </source>
</evidence>
<keyword evidence="8 14" id="KW-0547">Nucleotide-binding</keyword>
<dbReference type="SMART" id="SM00220">
    <property type="entry name" value="S_TKc"/>
    <property type="match status" value="1"/>
</dbReference>
<dbReference type="InterPro" id="IPR017441">
    <property type="entry name" value="Protein_kinase_ATP_BS"/>
</dbReference>
<evidence type="ECO:0000313" key="20">
    <source>
        <dbReference type="RefSeq" id="XP_021033672.1"/>
    </source>
</evidence>
<comment type="subcellular location">
    <subcellularLocation>
        <location evidence="1">Cytoplasm</location>
    </subcellularLocation>
</comment>
<evidence type="ECO:0000256" key="6">
    <source>
        <dbReference type="ARBA" id="ARBA00022553"/>
    </source>
</evidence>
<evidence type="ECO:0000313" key="21">
    <source>
        <dbReference type="RefSeq" id="XP_021033673.1"/>
    </source>
</evidence>
<dbReference type="InterPro" id="IPR000719">
    <property type="entry name" value="Prot_kinase_dom"/>
</dbReference>
<comment type="catalytic activity">
    <reaction evidence="11">
        <text>L-threonyl-[protein] + ATP = O-phospho-L-threonyl-[protein] + ADP + H(+)</text>
        <dbReference type="Rhea" id="RHEA:46608"/>
        <dbReference type="Rhea" id="RHEA-COMP:11060"/>
        <dbReference type="Rhea" id="RHEA-COMP:11605"/>
        <dbReference type="ChEBI" id="CHEBI:15378"/>
        <dbReference type="ChEBI" id="CHEBI:30013"/>
        <dbReference type="ChEBI" id="CHEBI:30616"/>
        <dbReference type="ChEBI" id="CHEBI:61977"/>
        <dbReference type="ChEBI" id="CHEBI:456216"/>
        <dbReference type="EC" id="2.7.11.22"/>
    </reaction>
</comment>
<keyword evidence="7" id="KW-0808">Transferase</keyword>
<evidence type="ECO:0000256" key="5">
    <source>
        <dbReference type="ARBA" id="ARBA00022527"/>
    </source>
</evidence>
<evidence type="ECO:0000256" key="2">
    <source>
        <dbReference type="ARBA" id="ARBA00006485"/>
    </source>
</evidence>
<keyword evidence="4" id="KW-0963">Cytoplasm</keyword>
<dbReference type="Pfam" id="PF00069">
    <property type="entry name" value="Pkinase"/>
    <property type="match status" value="1"/>
</dbReference>
<evidence type="ECO:0000256" key="4">
    <source>
        <dbReference type="ARBA" id="ARBA00022490"/>
    </source>
</evidence>
<comment type="catalytic activity">
    <reaction evidence="12">
        <text>L-seryl-[protein] + ATP = O-phospho-L-seryl-[protein] + ADP + H(+)</text>
        <dbReference type="Rhea" id="RHEA:17989"/>
        <dbReference type="Rhea" id="RHEA-COMP:9863"/>
        <dbReference type="Rhea" id="RHEA-COMP:11604"/>
        <dbReference type="ChEBI" id="CHEBI:15378"/>
        <dbReference type="ChEBI" id="CHEBI:29999"/>
        <dbReference type="ChEBI" id="CHEBI:30616"/>
        <dbReference type="ChEBI" id="CHEBI:83421"/>
        <dbReference type="ChEBI" id="CHEBI:456216"/>
        <dbReference type="EC" id="2.7.11.22"/>
    </reaction>
</comment>
<dbReference type="RefSeq" id="XP_021033675.1">
    <property type="nucleotide sequence ID" value="XM_021178016.1"/>
</dbReference>
<dbReference type="InterPro" id="IPR050108">
    <property type="entry name" value="CDK"/>
</dbReference>
<evidence type="ECO:0000313" key="26">
    <source>
        <dbReference type="RefSeq" id="XP_021033679.1"/>
    </source>
</evidence>
<dbReference type="RefSeq" id="XP_021033678.1">
    <property type="nucleotide sequence ID" value="XM_021178019.2"/>
</dbReference>
<feature type="region of interest" description="Disordered" evidence="15">
    <location>
        <begin position="318"/>
        <end position="337"/>
    </location>
</feature>
<evidence type="ECO:0000256" key="11">
    <source>
        <dbReference type="ARBA" id="ARBA00047811"/>
    </source>
</evidence>
<evidence type="ECO:0000256" key="12">
    <source>
        <dbReference type="ARBA" id="ARBA00048367"/>
    </source>
</evidence>
<dbReference type="GO" id="GO:0005524">
    <property type="term" value="F:ATP binding"/>
    <property type="evidence" value="ECO:0007669"/>
    <property type="project" value="UniProtKB-UniRule"/>
</dbReference>
<evidence type="ECO:0000256" key="9">
    <source>
        <dbReference type="ARBA" id="ARBA00022777"/>
    </source>
</evidence>
<feature type="region of interest" description="Disordered" evidence="15">
    <location>
        <begin position="448"/>
        <end position="514"/>
    </location>
</feature>
<feature type="binding site" evidence="14">
    <location>
        <position position="33"/>
    </location>
    <ligand>
        <name>ATP</name>
        <dbReference type="ChEBI" id="CHEBI:30616"/>
    </ligand>
</feature>
<evidence type="ECO:0000313" key="23">
    <source>
        <dbReference type="RefSeq" id="XP_021033675.1"/>
    </source>
</evidence>
<evidence type="ECO:0000313" key="17">
    <source>
        <dbReference type="Proteomes" id="UP000515126"/>
    </source>
</evidence>
<dbReference type="PANTHER" id="PTHR24056:SF177">
    <property type="entry name" value="CYCLIN-DEPENDENT KINASE-LIKE 3"/>
    <property type="match status" value="1"/>
</dbReference>
<protein>
    <recommendedName>
        <fullName evidence="13">Cyclin-dependent kinase-like 3</fullName>
        <ecNumber evidence="3">2.7.11.22</ecNumber>
    </recommendedName>
</protein>
<dbReference type="GO" id="GO:0097484">
    <property type="term" value="P:dendrite extension"/>
    <property type="evidence" value="ECO:0007669"/>
    <property type="project" value="Ensembl"/>
</dbReference>
<dbReference type="GO" id="GO:0005737">
    <property type="term" value="C:cytoplasm"/>
    <property type="evidence" value="ECO:0007669"/>
    <property type="project" value="UniProtKB-SubCell"/>
</dbReference>
<evidence type="ECO:0000256" key="8">
    <source>
        <dbReference type="ARBA" id="ARBA00022741"/>
    </source>
</evidence>
<proteinExistence type="inferred from homology"/>
<dbReference type="GO" id="GO:0050775">
    <property type="term" value="P:positive regulation of dendrite morphogenesis"/>
    <property type="evidence" value="ECO:0007669"/>
    <property type="project" value="Ensembl"/>
</dbReference>
<dbReference type="EC" id="2.7.11.22" evidence="3"/>
<dbReference type="RefSeq" id="XP_029339239.1">
    <property type="nucleotide sequence ID" value="XM_029483379.1"/>
</dbReference>
<feature type="compositionally biased region" description="Basic and acidic residues" evidence="15">
    <location>
        <begin position="318"/>
        <end position="331"/>
    </location>
</feature>
<dbReference type="PANTHER" id="PTHR24056">
    <property type="entry name" value="CELL DIVISION PROTEIN KINASE"/>
    <property type="match status" value="1"/>
</dbReference>
<dbReference type="PROSITE" id="PS50011">
    <property type="entry name" value="PROTEIN_KINASE_DOM"/>
    <property type="match status" value="1"/>
</dbReference>
<dbReference type="PROSITE" id="PS00108">
    <property type="entry name" value="PROTEIN_KINASE_ST"/>
    <property type="match status" value="1"/>
</dbReference>
<feature type="compositionally biased region" description="Basic and acidic residues" evidence="15">
    <location>
        <begin position="368"/>
        <end position="403"/>
    </location>
</feature>
<name>A0A6P5QRB0_MUSCR</name>
<dbReference type="CTD" id="51265"/>
<keyword evidence="6" id="KW-0597">Phosphoprotein</keyword>
<keyword evidence="9" id="KW-0418">Kinase</keyword>